<protein>
    <submittedName>
        <fullName evidence="5">Bifunctional deaminase-reductase-like protein</fullName>
        <ecNumber evidence="5">1.1.1.193</ecNumber>
    </submittedName>
</protein>
<dbReference type="GO" id="GO:0008703">
    <property type="term" value="F:5-amino-6-(5-phosphoribosylamino)uracil reductase activity"/>
    <property type="evidence" value="ECO:0007669"/>
    <property type="project" value="UniProtKB-EC"/>
</dbReference>
<evidence type="ECO:0000256" key="3">
    <source>
        <dbReference type="ARBA" id="ARBA00023002"/>
    </source>
</evidence>
<gene>
    <name evidence="5" type="primary">ribD2</name>
    <name evidence="5" type="ORF">GlitD10_0520</name>
</gene>
<dbReference type="Pfam" id="PF01872">
    <property type="entry name" value="RibD_C"/>
    <property type="match status" value="1"/>
</dbReference>
<dbReference type="SUPFAM" id="SSF53597">
    <property type="entry name" value="Dihydrofolate reductase-like"/>
    <property type="match status" value="1"/>
</dbReference>
<dbReference type="PANTHER" id="PTHR38011">
    <property type="entry name" value="DIHYDROFOLATE REDUCTASE FAMILY PROTEIN (AFU_ORTHOLOGUE AFUA_8G06820)"/>
    <property type="match status" value="1"/>
</dbReference>
<proteinExistence type="predicted"/>
<dbReference type="InterPro" id="IPR050765">
    <property type="entry name" value="Riboflavin_Biosynth_HTPR"/>
</dbReference>
<dbReference type="RefSeq" id="WP_071453518.1">
    <property type="nucleotide sequence ID" value="NZ_CP017675.1"/>
</dbReference>
<dbReference type="PANTHER" id="PTHR38011:SF7">
    <property type="entry name" value="2,5-DIAMINO-6-RIBOSYLAMINO-4(3H)-PYRIMIDINONE 5'-PHOSPHATE REDUCTASE"/>
    <property type="match status" value="1"/>
</dbReference>
<comment type="pathway">
    <text evidence="1">Cofactor biosynthesis; riboflavin biosynthesis.</text>
</comment>
<evidence type="ECO:0000256" key="2">
    <source>
        <dbReference type="ARBA" id="ARBA00022857"/>
    </source>
</evidence>
<dbReference type="AlphaFoldDB" id="A0A1J0AA62"/>
<sequence>MRPRMTAVLAMTADGKIADVHRQPARFGSAVDRAHLERQVAQSDGVILGARTLLAHGSAALVRDPELLKMRSEQGKSPQTLHIICTRGGEINPDIDFFQQPLERWLVTSAAGAEHWQAGQEFQRIWGDYYWPDLLAEFYALGLRQIGVLGGGSLIAELLAAQVIDDLWLTICPLIFGGATAPTPADGDGFFAPIPLELLSCEPWGQEILLHYQVLG</sequence>
<accession>A0A1J0AA62</accession>
<evidence type="ECO:0000313" key="5">
    <source>
        <dbReference type="EMBL" id="APB32832.1"/>
    </source>
</evidence>
<dbReference type="GO" id="GO:0009231">
    <property type="term" value="P:riboflavin biosynthetic process"/>
    <property type="evidence" value="ECO:0007669"/>
    <property type="project" value="InterPro"/>
</dbReference>
<keyword evidence="3 5" id="KW-0560">Oxidoreductase</keyword>
<dbReference type="OrthoDB" id="9800865at2"/>
<evidence type="ECO:0000259" key="4">
    <source>
        <dbReference type="Pfam" id="PF01872"/>
    </source>
</evidence>
<name>A0A1J0AA62_9CYAN</name>
<reference evidence="5 6" key="1">
    <citation type="submission" date="2016-10" db="EMBL/GenBank/DDBJ databases">
        <title>Description of Gloeomargarita lithophora gen. nov., sp. nov., a thylakoid-bearing basal-branching cyanobacterium with intracellular carbonates, and proposal for Gloeomargaritales ord. nov.</title>
        <authorList>
            <person name="Moreira D."/>
            <person name="Tavera R."/>
            <person name="Benzerara K."/>
            <person name="Skouri-Panet F."/>
            <person name="Couradeau E."/>
            <person name="Gerard E."/>
            <person name="Loussert C."/>
            <person name="Novelo E."/>
            <person name="Zivanovic Y."/>
            <person name="Lopez-Garcia P."/>
        </authorList>
    </citation>
    <scope>NUCLEOTIDE SEQUENCE [LARGE SCALE GENOMIC DNA]</scope>
    <source>
        <strain evidence="5 6">D10</strain>
    </source>
</reference>
<keyword evidence="2" id="KW-0521">NADP</keyword>
<keyword evidence="6" id="KW-1185">Reference proteome</keyword>
<dbReference type="STRING" id="1188229.GlitD10_0520"/>
<evidence type="ECO:0000313" key="6">
    <source>
        <dbReference type="Proteomes" id="UP000180235"/>
    </source>
</evidence>
<dbReference type="InterPro" id="IPR024072">
    <property type="entry name" value="DHFR-like_dom_sf"/>
</dbReference>
<dbReference type="InterPro" id="IPR002734">
    <property type="entry name" value="RibDG_C"/>
</dbReference>
<dbReference type="EMBL" id="CP017675">
    <property type="protein sequence ID" value="APB32832.1"/>
    <property type="molecule type" value="Genomic_DNA"/>
</dbReference>
<dbReference type="KEGG" id="glt:GlitD10_0520"/>
<dbReference type="Proteomes" id="UP000180235">
    <property type="component" value="Chromosome"/>
</dbReference>
<dbReference type="EC" id="1.1.1.193" evidence="5"/>
<dbReference type="Gene3D" id="3.40.430.10">
    <property type="entry name" value="Dihydrofolate Reductase, subunit A"/>
    <property type="match status" value="1"/>
</dbReference>
<evidence type="ECO:0000256" key="1">
    <source>
        <dbReference type="ARBA" id="ARBA00005104"/>
    </source>
</evidence>
<feature type="domain" description="Bacterial bifunctional deaminase-reductase C-terminal" evidence="4">
    <location>
        <begin position="5"/>
        <end position="210"/>
    </location>
</feature>
<organism evidence="5 6">
    <name type="scientific">Gloeomargarita lithophora Alchichica-D10</name>
    <dbReference type="NCBI Taxonomy" id="1188229"/>
    <lineage>
        <taxon>Bacteria</taxon>
        <taxon>Bacillati</taxon>
        <taxon>Cyanobacteriota</taxon>
        <taxon>Cyanophyceae</taxon>
        <taxon>Gloeomargaritales</taxon>
        <taxon>Gloeomargaritaceae</taxon>
        <taxon>Gloeomargarita</taxon>
    </lineage>
</organism>